<dbReference type="EMBL" id="BMKF01000002">
    <property type="protein sequence ID" value="GGB70092.1"/>
    <property type="molecule type" value="Genomic_DNA"/>
</dbReference>
<comment type="caution">
    <text evidence="1">The sequence shown here is derived from an EMBL/GenBank/DDBJ whole genome shotgun (WGS) entry which is preliminary data.</text>
</comment>
<evidence type="ECO:0000313" key="2">
    <source>
        <dbReference type="Proteomes" id="UP000628854"/>
    </source>
</evidence>
<accession>A0ABQ1JIV3</accession>
<reference evidence="2" key="1">
    <citation type="journal article" date="2019" name="Int. J. Syst. Evol. Microbiol.">
        <title>The Global Catalogue of Microorganisms (GCM) 10K type strain sequencing project: providing services to taxonomists for standard genome sequencing and annotation.</title>
        <authorList>
            <consortium name="The Broad Institute Genomics Platform"/>
            <consortium name="The Broad Institute Genome Sequencing Center for Infectious Disease"/>
            <person name="Wu L."/>
            <person name="Ma J."/>
        </authorList>
    </citation>
    <scope>NUCLEOTIDE SEQUENCE [LARGE SCALE GENOMIC DNA]</scope>
    <source>
        <strain evidence="2">CGMCC 1.15928</strain>
    </source>
</reference>
<protein>
    <submittedName>
        <fullName evidence="1">Uncharacterized protein</fullName>
    </submittedName>
</protein>
<dbReference type="RefSeq" id="WP_084392695.1">
    <property type="nucleotide sequence ID" value="NZ_BMKF01000002.1"/>
</dbReference>
<evidence type="ECO:0000313" key="1">
    <source>
        <dbReference type="EMBL" id="GGB70092.1"/>
    </source>
</evidence>
<gene>
    <name evidence="1" type="ORF">GCM10011503_18470</name>
</gene>
<dbReference type="Proteomes" id="UP000628854">
    <property type="component" value="Unassembled WGS sequence"/>
</dbReference>
<keyword evidence="2" id="KW-1185">Reference proteome</keyword>
<name>A0ABQ1JIV3_9PROT</name>
<proteinExistence type="predicted"/>
<organism evidence="1 2">
    <name type="scientific">Henriciella pelagia</name>
    <dbReference type="NCBI Taxonomy" id="1977912"/>
    <lineage>
        <taxon>Bacteria</taxon>
        <taxon>Pseudomonadati</taxon>
        <taxon>Pseudomonadota</taxon>
        <taxon>Alphaproteobacteria</taxon>
        <taxon>Hyphomonadales</taxon>
        <taxon>Hyphomonadaceae</taxon>
        <taxon>Henriciella</taxon>
    </lineage>
</organism>
<sequence>MKVKIDFISNSSSTSFVYIAESDLSEDAFFEAIGVDRESPVADIFFRMHSKLCSSIQRGRELQSQNQIDIVSDEYGFTPAIIDKMRTAVASGKRVVTGSLSSEEDLAEMVLCTSIFQIESDEFFINAYNSFW</sequence>